<keyword evidence="2" id="KW-0378">Hydrolase</keyword>
<evidence type="ECO:0000313" key="3">
    <source>
        <dbReference type="Proteomes" id="UP000255317"/>
    </source>
</evidence>
<keyword evidence="2" id="KW-0031">Aminopeptidase</keyword>
<sequence length="287" mass="32022">MKKLATKALGKFINSTAILFPKWNAKFTFNLLSKVQRVGISENGKAFLETATQQYLEVGNESAVLHKWGTGPESILLLHGWMSNSQRWKPYVDLLDLDRFTVYALDAPGHGYAKGNRLHIEMYRKAVAAALQEIGAVNTLVCHSLGSLAVSYLFLENPSVSIRKYVIMGAPSGMDAIFDYLIKMLGLSKRAMANLDTKVVTVLKVPHQEITLANFFRNVDNPVLVVHDRTDAVTPFKPIEEALSNNQEIETFITEGLQHDLKSEAVYERVISFVQDAKSFVLHSHSA</sequence>
<name>A0A370QJV5_9FLAO</name>
<protein>
    <submittedName>
        <fullName evidence="2">Serine aminopeptidase S33 family</fullName>
    </submittedName>
</protein>
<dbReference type="Gene3D" id="3.40.50.1820">
    <property type="entry name" value="alpha/beta hydrolase"/>
    <property type="match status" value="1"/>
</dbReference>
<comment type="caution">
    <text evidence="2">The sequence shown here is derived from an EMBL/GenBank/DDBJ whole genome shotgun (WGS) entry which is preliminary data.</text>
</comment>
<accession>A0A370QJV5</accession>
<dbReference type="InterPro" id="IPR029058">
    <property type="entry name" value="AB_hydrolase_fold"/>
</dbReference>
<dbReference type="InterPro" id="IPR000073">
    <property type="entry name" value="AB_hydrolase_1"/>
</dbReference>
<keyword evidence="2" id="KW-0645">Protease</keyword>
<feature type="domain" description="AB hydrolase-1" evidence="1">
    <location>
        <begin position="75"/>
        <end position="172"/>
    </location>
</feature>
<dbReference type="SUPFAM" id="SSF53474">
    <property type="entry name" value="alpha/beta-Hydrolases"/>
    <property type="match status" value="1"/>
</dbReference>
<dbReference type="PANTHER" id="PTHR46438">
    <property type="entry name" value="ALPHA/BETA-HYDROLASES SUPERFAMILY PROTEIN"/>
    <property type="match status" value="1"/>
</dbReference>
<evidence type="ECO:0000259" key="1">
    <source>
        <dbReference type="Pfam" id="PF00561"/>
    </source>
</evidence>
<dbReference type="RefSeq" id="WP_115122337.1">
    <property type="nucleotide sequence ID" value="NZ_QRAO01000001.1"/>
</dbReference>
<gene>
    <name evidence="2" type="ORF">C8D94_101530</name>
</gene>
<dbReference type="EMBL" id="QRAO01000001">
    <property type="protein sequence ID" value="RDK88655.1"/>
    <property type="molecule type" value="Genomic_DNA"/>
</dbReference>
<proteinExistence type="predicted"/>
<dbReference type="OrthoDB" id="9785847at2"/>
<dbReference type="Proteomes" id="UP000255317">
    <property type="component" value="Unassembled WGS sequence"/>
</dbReference>
<dbReference type="AlphaFoldDB" id="A0A370QJV5"/>
<dbReference type="GO" id="GO:0004177">
    <property type="term" value="F:aminopeptidase activity"/>
    <property type="evidence" value="ECO:0007669"/>
    <property type="project" value="UniProtKB-KW"/>
</dbReference>
<organism evidence="2 3">
    <name type="scientific">Marinirhabdus gelatinilytica</name>
    <dbReference type="NCBI Taxonomy" id="1703343"/>
    <lineage>
        <taxon>Bacteria</taxon>
        <taxon>Pseudomonadati</taxon>
        <taxon>Bacteroidota</taxon>
        <taxon>Flavobacteriia</taxon>
        <taxon>Flavobacteriales</taxon>
        <taxon>Flavobacteriaceae</taxon>
    </lineage>
</organism>
<evidence type="ECO:0000313" key="2">
    <source>
        <dbReference type="EMBL" id="RDK88655.1"/>
    </source>
</evidence>
<keyword evidence="3" id="KW-1185">Reference proteome</keyword>
<reference evidence="2 3" key="1">
    <citation type="submission" date="2018-07" db="EMBL/GenBank/DDBJ databases">
        <title>Genomic Encyclopedia of Type Strains, Phase IV (KMG-IV): sequencing the most valuable type-strain genomes for metagenomic binning, comparative biology and taxonomic classification.</title>
        <authorList>
            <person name="Goeker M."/>
        </authorList>
    </citation>
    <scope>NUCLEOTIDE SEQUENCE [LARGE SCALE GENOMIC DNA]</scope>
    <source>
        <strain evidence="2 3">DSM 101478</strain>
    </source>
</reference>
<dbReference type="PANTHER" id="PTHR46438:SF11">
    <property type="entry name" value="LIPASE-RELATED"/>
    <property type="match status" value="1"/>
</dbReference>
<dbReference type="Pfam" id="PF00561">
    <property type="entry name" value="Abhydrolase_1"/>
    <property type="match status" value="1"/>
</dbReference>